<dbReference type="EMBL" id="CP045907">
    <property type="protein sequence ID" value="QQP35521.1"/>
    <property type="molecule type" value="Genomic_DNA"/>
</dbReference>
<dbReference type="Proteomes" id="UP000595437">
    <property type="component" value="Chromosome 18"/>
</dbReference>
<reference evidence="2" key="1">
    <citation type="submission" date="2021-01" db="EMBL/GenBank/DDBJ databases">
        <title>Caligus Genome Assembly.</title>
        <authorList>
            <person name="Gallardo-Escarate C."/>
        </authorList>
    </citation>
    <scope>NUCLEOTIDE SEQUENCE [LARGE SCALE GENOMIC DNA]</scope>
</reference>
<accession>A0A7T8GQ45</accession>
<gene>
    <name evidence="1" type="ORF">FKW44_023769</name>
</gene>
<organism evidence="1 2">
    <name type="scientific">Caligus rogercresseyi</name>
    <name type="common">Sea louse</name>
    <dbReference type="NCBI Taxonomy" id="217165"/>
    <lineage>
        <taxon>Eukaryota</taxon>
        <taxon>Metazoa</taxon>
        <taxon>Ecdysozoa</taxon>
        <taxon>Arthropoda</taxon>
        <taxon>Crustacea</taxon>
        <taxon>Multicrustacea</taxon>
        <taxon>Hexanauplia</taxon>
        <taxon>Copepoda</taxon>
        <taxon>Siphonostomatoida</taxon>
        <taxon>Caligidae</taxon>
        <taxon>Caligus</taxon>
    </lineage>
</organism>
<dbReference type="AlphaFoldDB" id="A0A7T8GQ45"/>
<sequence length="51" mass="5418">MDDIGVYSEWSIGGGALSSGSSIYDLSTEAIEELQESWCCTGKVSRPFGVV</sequence>
<proteinExistence type="predicted"/>
<name>A0A7T8GQ45_CALRO</name>
<evidence type="ECO:0000313" key="1">
    <source>
        <dbReference type="EMBL" id="QQP35521.1"/>
    </source>
</evidence>
<evidence type="ECO:0000313" key="2">
    <source>
        <dbReference type="Proteomes" id="UP000595437"/>
    </source>
</evidence>
<keyword evidence="2" id="KW-1185">Reference proteome</keyword>
<protein>
    <submittedName>
        <fullName evidence="1">Ribonuclease 3like</fullName>
    </submittedName>
</protein>